<dbReference type="InterPro" id="IPR011013">
    <property type="entry name" value="Gal_mutarotase_sf_dom"/>
</dbReference>
<accession>A0A7K1SML7</accession>
<dbReference type="EMBL" id="WPIN01000020">
    <property type="protein sequence ID" value="MVM35041.1"/>
    <property type="molecule type" value="Genomic_DNA"/>
</dbReference>
<feature type="domain" description="Glycoside hydrolase family 38 N-terminal" evidence="6">
    <location>
        <begin position="64"/>
        <end position="206"/>
    </location>
</feature>
<protein>
    <recommendedName>
        <fullName evidence="10">Glycosyl hydrolase</fullName>
    </recommendedName>
</protein>
<evidence type="ECO:0000313" key="9">
    <source>
        <dbReference type="Proteomes" id="UP000436006"/>
    </source>
</evidence>
<keyword evidence="5" id="KW-0732">Signal</keyword>
<evidence type="ECO:0000256" key="5">
    <source>
        <dbReference type="SAM" id="SignalP"/>
    </source>
</evidence>
<comment type="caution">
    <text evidence="8">The sequence shown here is derived from an EMBL/GenBank/DDBJ whole genome shotgun (WGS) entry which is preliminary data.</text>
</comment>
<dbReference type="Pfam" id="PF01074">
    <property type="entry name" value="Glyco_hydro_38N"/>
    <property type="match status" value="1"/>
</dbReference>
<dbReference type="InterPro" id="IPR013780">
    <property type="entry name" value="Glyco_hydro_b"/>
</dbReference>
<evidence type="ECO:0000259" key="7">
    <source>
        <dbReference type="Pfam" id="PF07748"/>
    </source>
</evidence>
<keyword evidence="9" id="KW-1185">Reference proteome</keyword>
<dbReference type="RefSeq" id="WP_157589860.1">
    <property type="nucleotide sequence ID" value="NZ_WPIN01000020.1"/>
</dbReference>
<dbReference type="GO" id="GO:0046872">
    <property type="term" value="F:metal ion binding"/>
    <property type="evidence" value="ECO:0007669"/>
    <property type="project" value="UniProtKB-KW"/>
</dbReference>
<dbReference type="InterPro" id="IPR028995">
    <property type="entry name" value="Glyco_hydro_57/38_cen_sf"/>
</dbReference>
<evidence type="ECO:0008006" key="10">
    <source>
        <dbReference type="Google" id="ProtNLM"/>
    </source>
</evidence>
<organism evidence="8 9">
    <name type="scientific">Spirosoma arboris</name>
    <dbReference type="NCBI Taxonomy" id="2682092"/>
    <lineage>
        <taxon>Bacteria</taxon>
        <taxon>Pseudomonadati</taxon>
        <taxon>Bacteroidota</taxon>
        <taxon>Cytophagia</taxon>
        <taxon>Cytophagales</taxon>
        <taxon>Cytophagaceae</taxon>
        <taxon>Spirosoma</taxon>
    </lineage>
</organism>
<proteinExistence type="inferred from homology"/>
<dbReference type="GO" id="GO:0030246">
    <property type="term" value="F:carbohydrate binding"/>
    <property type="evidence" value="ECO:0007669"/>
    <property type="project" value="InterPro"/>
</dbReference>
<feature type="domain" description="Glycosyl hydrolase family 38 C-terminal" evidence="7">
    <location>
        <begin position="487"/>
        <end position="689"/>
    </location>
</feature>
<evidence type="ECO:0000313" key="8">
    <source>
        <dbReference type="EMBL" id="MVM35041.1"/>
    </source>
</evidence>
<dbReference type="SUPFAM" id="SSF88688">
    <property type="entry name" value="Families 57/38 glycoside transferase middle domain"/>
    <property type="match status" value="1"/>
</dbReference>
<keyword evidence="4" id="KW-0326">Glycosidase</keyword>
<keyword evidence="3" id="KW-0378">Hydrolase</keyword>
<gene>
    <name evidence="8" type="ORF">GO755_33755</name>
</gene>
<evidence type="ECO:0000256" key="2">
    <source>
        <dbReference type="ARBA" id="ARBA00022723"/>
    </source>
</evidence>
<dbReference type="Pfam" id="PF07748">
    <property type="entry name" value="Glyco_hydro_38C"/>
    <property type="match status" value="1"/>
</dbReference>
<dbReference type="Gene3D" id="2.60.40.1180">
    <property type="entry name" value="Golgi alpha-mannosidase II"/>
    <property type="match status" value="1"/>
</dbReference>
<reference evidence="8 9" key="1">
    <citation type="submission" date="2019-12" db="EMBL/GenBank/DDBJ databases">
        <title>Spirosoma sp. HMF4905 genome sequencing and assembly.</title>
        <authorList>
            <person name="Kang H."/>
            <person name="Cha I."/>
            <person name="Kim H."/>
            <person name="Joh K."/>
        </authorList>
    </citation>
    <scope>NUCLEOTIDE SEQUENCE [LARGE SCALE GENOMIC DNA]</scope>
    <source>
        <strain evidence="8 9">HMF4905</strain>
    </source>
</reference>
<feature type="signal peptide" evidence="5">
    <location>
        <begin position="1"/>
        <end position="21"/>
    </location>
</feature>
<dbReference type="PANTHER" id="PTHR46017:SF1">
    <property type="entry name" value="ALPHA-MANNOSIDASE 2C1"/>
    <property type="match status" value="1"/>
</dbReference>
<dbReference type="Gene3D" id="1.20.1270.50">
    <property type="entry name" value="Glycoside hydrolase family 38, central domain"/>
    <property type="match status" value="1"/>
</dbReference>
<dbReference type="GO" id="GO:0004559">
    <property type="term" value="F:alpha-mannosidase activity"/>
    <property type="evidence" value="ECO:0007669"/>
    <property type="project" value="InterPro"/>
</dbReference>
<dbReference type="InterPro" id="IPR037094">
    <property type="entry name" value="Glyco_hydro_38_cen_sf"/>
</dbReference>
<evidence type="ECO:0000259" key="6">
    <source>
        <dbReference type="Pfam" id="PF01074"/>
    </source>
</evidence>
<name>A0A7K1SML7_9BACT</name>
<dbReference type="Proteomes" id="UP000436006">
    <property type="component" value="Unassembled WGS sequence"/>
</dbReference>
<dbReference type="InterPro" id="IPR027291">
    <property type="entry name" value="Glyco_hydro_38_N_sf"/>
</dbReference>
<evidence type="ECO:0000256" key="1">
    <source>
        <dbReference type="ARBA" id="ARBA00009792"/>
    </source>
</evidence>
<sequence length="854" mass="95366">MPRPLFIIPFLFLALSSSAQKAYFIDGYHGGVYGHYPKGYTPFIVDQLKKNPFWKINLEIEPETWDSVLVREPEALKELQQLFADQSVTGRIEYISPAYGQSYMYNVSGESIIRHFDYGMKKVRQHFPGAVFTTYSSEEPCFTSALPQILTSFGYKYASLKNPNTCWGGYTRAFGGDLVNWIGPDGTQITTVPRYATEGLLPNSTWQTEAWTNSPKYINDALAYGIKHPVAMTLQDAGWRNGPWIGNGDKGYQPTEYTTWRDYVANLSIKTPTQDWHFSQEDMLVSLVWGSQVLQKIAQQVRVSENKLVMAEKIAALSEVYQNTPWPQKAIDEAWRTLMLSQHHDCWIVPYNGKPGQTWADKVVAWTNNTNRISDDIIGGAVRREHVSESANRPTVNVYNTTGTVRNETVELVLPTGTQANAIRVVDGKNNVVPIQVSTLGSQSGTTVYFRARVPAMGFSTYTLMNQQSTRSSGARAVVTKNGDVILESDLYKLVIDKSKGTIKSLIDKALNNKELVDTKNERGFTELRGNFFDNGGFHSSSEKPVTVRVVENGPLVVKVELKGEIVSNPYTQTITLKQGDRKIACSLTIDWQKNIGIGSDYKQHGGLDKTDYTKPFYDDSQKLLAFFPVNFSSQKIYKDAPFDVTESKLTDTFFSRWDSIKHNLLISWVDVYDEKNDQGFALMTDHTTTYAHGKDFPLALNIQYSGAGLWGRNHTLTGPTTINYALVPHAGRWDKARISTEAMQWNEPLAAALTSTSGSPEKSLVDVTGTGLQVTTVLADGTDLLVRLFNAEGDSNRKKVTIGGHATAAELIELNGNVKETLTLQQNQSTSALMVGMPRFGLRTIRLKNFKGY</sequence>
<dbReference type="InterPro" id="IPR000602">
    <property type="entry name" value="Glyco_hydro_38_N"/>
</dbReference>
<evidence type="ECO:0000256" key="4">
    <source>
        <dbReference type="ARBA" id="ARBA00023295"/>
    </source>
</evidence>
<dbReference type="InterPro" id="IPR011682">
    <property type="entry name" value="Glyco_hydro_38_C"/>
</dbReference>
<dbReference type="Gene3D" id="3.20.110.10">
    <property type="entry name" value="Glycoside hydrolase 38, N terminal domain"/>
    <property type="match status" value="1"/>
</dbReference>
<dbReference type="Gene3D" id="2.70.98.30">
    <property type="entry name" value="Golgi alpha-mannosidase II, domain 4"/>
    <property type="match status" value="2"/>
</dbReference>
<dbReference type="PANTHER" id="PTHR46017">
    <property type="entry name" value="ALPHA-MANNOSIDASE 2C1"/>
    <property type="match status" value="1"/>
</dbReference>
<dbReference type="SUPFAM" id="SSF74650">
    <property type="entry name" value="Galactose mutarotase-like"/>
    <property type="match status" value="1"/>
</dbReference>
<feature type="chain" id="PRO_5029834861" description="Glycosyl hydrolase" evidence="5">
    <location>
        <begin position="22"/>
        <end position="854"/>
    </location>
</feature>
<dbReference type="GO" id="GO:0009313">
    <property type="term" value="P:oligosaccharide catabolic process"/>
    <property type="evidence" value="ECO:0007669"/>
    <property type="project" value="TreeGrafter"/>
</dbReference>
<dbReference type="GO" id="GO:0006013">
    <property type="term" value="P:mannose metabolic process"/>
    <property type="evidence" value="ECO:0007669"/>
    <property type="project" value="InterPro"/>
</dbReference>
<dbReference type="SUPFAM" id="SSF88713">
    <property type="entry name" value="Glycoside hydrolase/deacetylase"/>
    <property type="match status" value="1"/>
</dbReference>
<keyword evidence="2" id="KW-0479">Metal-binding</keyword>
<dbReference type="InterPro" id="IPR011330">
    <property type="entry name" value="Glyco_hydro/deAcase_b/a-brl"/>
</dbReference>
<dbReference type="AlphaFoldDB" id="A0A7K1SML7"/>
<evidence type="ECO:0000256" key="3">
    <source>
        <dbReference type="ARBA" id="ARBA00022801"/>
    </source>
</evidence>
<comment type="similarity">
    <text evidence="1">Belongs to the glycosyl hydrolase 38 family.</text>
</comment>